<accession>A0A016T943</accession>
<organism evidence="1 2">
    <name type="scientific">Ancylostoma ceylanicum</name>
    <dbReference type="NCBI Taxonomy" id="53326"/>
    <lineage>
        <taxon>Eukaryota</taxon>
        <taxon>Metazoa</taxon>
        <taxon>Ecdysozoa</taxon>
        <taxon>Nematoda</taxon>
        <taxon>Chromadorea</taxon>
        <taxon>Rhabditida</taxon>
        <taxon>Rhabditina</taxon>
        <taxon>Rhabditomorpha</taxon>
        <taxon>Strongyloidea</taxon>
        <taxon>Ancylostomatidae</taxon>
        <taxon>Ancylostomatinae</taxon>
        <taxon>Ancylostoma</taxon>
    </lineage>
</organism>
<keyword evidence="2" id="KW-1185">Reference proteome</keyword>
<reference evidence="2" key="1">
    <citation type="journal article" date="2015" name="Nat. Genet.">
        <title>The genome and transcriptome of the zoonotic hookworm Ancylostoma ceylanicum identify infection-specific gene families.</title>
        <authorList>
            <person name="Schwarz E.M."/>
            <person name="Hu Y."/>
            <person name="Antoshechkin I."/>
            <person name="Miller M.M."/>
            <person name="Sternberg P.W."/>
            <person name="Aroian R.V."/>
        </authorList>
    </citation>
    <scope>NUCLEOTIDE SEQUENCE</scope>
    <source>
        <strain evidence="2">HY135</strain>
    </source>
</reference>
<dbReference type="EMBL" id="JARK01001460">
    <property type="protein sequence ID" value="EYB99197.1"/>
    <property type="molecule type" value="Genomic_DNA"/>
</dbReference>
<sequence>MLDALKNVRLALQQIPVSVSGILHALSVHFKALIWGDEYIDTSEGTCWEQGIFPLPYPIHVNEGDSVTVKWTLKGTRFDMVVEFPTNSEEMHPNRELILRGERDYRTMNNDMLLLAITRLLPSVSRYSWNLDINLSDEEASVVRNLPHFLIDSKDIEGRSGFEVDEANCRFTGKPIPQ</sequence>
<evidence type="ECO:0000313" key="2">
    <source>
        <dbReference type="Proteomes" id="UP000024635"/>
    </source>
</evidence>
<name>A0A016T943_9BILA</name>
<dbReference type="Gene3D" id="2.70.160.11">
    <property type="entry name" value="Hnrnp arginine n-methyltransferase1"/>
    <property type="match status" value="1"/>
</dbReference>
<dbReference type="OrthoDB" id="5980806at2759"/>
<comment type="caution">
    <text evidence="1">The sequence shown here is derived from an EMBL/GenBank/DDBJ whole genome shotgun (WGS) entry which is preliminary data.</text>
</comment>
<gene>
    <name evidence="1" type="primary">Acey_s0124.g1214</name>
    <name evidence="1" type="ORF">Y032_0124g1214</name>
</gene>
<dbReference type="AlphaFoldDB" id="A0A016T943"/>
<evidence type="ECO:0000313" key="1">
    <source>
        <dbReference type="EMBL" id="EYB99197.1"/>
    </source>
</evidence>
<protein>
    <submittedName>
        <fullName evidence="1">Uncharacterized protein</fullName>
    </submittedName>
</protein>
<dbReference type="Proteomes" id="UP000024635">
    <property type="component" value="Unassembled WGS sequence"/>
</dbReference>
<proteinExistence type="predicted"/>